<dbReference type="EMBL" id="CM042891">
    <property type="protein sequence ID" value="KAI4302525.1"/>
    <property type="molecule type" value="Genomic_DNA"/>
</dbReference>
<gene>
    <name evidence="1" type="ORF">MLD38_038259</name>
</gene>
<organism evidence="1 2">
    <name type="scientific">Melastoma candidum</name>
    <dbReference type="NCBI Taxonomy" id="119954"/>
    <lineage>
        <taxon>Eukaryota</taxon>
        <taxon>Viridiplantae</taxon>
        <taxon>Streptophyta</taxon>
        <taxon>Embryophyta</taxon>
        <taxon>Tracheophyta</taxon>
        <taxon>Spermatophyta</taxon>
        <taxon>Magnoliopsida</taxon>
        <taxon>eudicotyledons</taxon>
        <taxon>Gunneridae</taxon>
        <taxon>Pentapetalae</taxon>
        <taxon>rosids</taxon>
        <taxon>malvids</taxon>
        <taxon>Myrtales</taxon>
        <taxon>Melastomataceae</taxon>
        <taxon>Melastomatoideae</taxon>
        <taxon>Melastomateae</taxon>
        <taxon>Melastoma</taxon>
    </lineage>
</organism>
<accession>A0ACB9KZ76</accession>
<comment type="caution">
    <text evidence="1">The sequence shown here is derived from an EMBL/GenBank/DDBJ whole genome shotgun (WGS) entry which is preliminary data.</text>
</comment>
<proteinExistence type="predicted"/>
<evidence type="ECO:0000313" key="2">
    <source>
        <dbReference type="Proteomes" id="UP001057402"/>
    </source>
</evidence>
<dbReference type="Proteomes" id="UP001057402">
    <property type="component" value="Chromosome 12"/>
</dbReference>
<evidence type="ECO:0000313" key="1">
    <source>
        <dbReference type="EMBL" id="KAI4302525.1"/>
    </source>
</evidence>
<name>A0ACB9KZ76_9MYRT</name>
<sequence>MRKRSTDDQVDCTAPIPKMRKGLWSPEEDDKLLRYMLDNGHGCWSDIARNAGLLRCGKSCRLRWINYLSPDLKRGSFSPQEERLIVHFHGILGNRWSQIAAHLPGRTDNEIKNFWNSTLNKRLKATSSLNESGSPDPRQDYATSVMTSRSLPPKGSDPSNNRYKGSSKTSPPVPVSIHHCGSPMLPAIQEWSGYDDLGSIMSPSAPGKVKLEESILGSSEMDAPPTSHLSNSSGAGSTAVSINSRINVKPGGTDHGNSFGGHHPVDLGAEPWSSFTGEEGGGNHGGRSNSWELRMGEWDDDDLSSFPFLDF</sequence>
<protein>
    <submittedName>
        <fullName evidence="1">Uncharacterized protein</fullName>
    </submittedName>
</protein>
<reference evidence="2" key="1">
    <citation type="journal article" date="2023" name="Front. Plant Sci.">
        <title>Chromosomal-level genome assembly of Melastoma candidum provides insights into trichome evolution.</title>
        <authorList>
            <person name="Zhong Y."/>
            <person name="Wu W."/>
            <person name="Sun C."/>
            <person name="Zou P."/>
            <person name="Liu Y."/>
            <person name="Dai S."/>
            <person name="Zhou R."/>
        </authorList>
    </citation>
    <scope>NUCLEOTIDE SEQUENCE [LARGE SCALE GENOMIC DNA]</scope>
</reference>
<keyword evidence="2" id="KW-1185">Reference proteome</keyword>